<comment type="cofactor">
    <cofactor evidence="8">
        <name>Zn(2+)</name>
        <dbReference type="ChEBI" id="CHEBI:29105"/>
    </cofactor>
    <text evidence="8">Binds 1 zinc ion per subunit.</text>
</comment>
<dbReference type="PANTHER" id="PTHR10309">
    <property type="entry name" value="MANNOSE-6-PHOSPHATE ISOMERASE"/>
    <property type="match status" value="1"/>
</dbReference>
<dbReference type="Proteomes" id="UP000199034">
    <property type="component" value="Unassembled WGS sequence"/>
</dbReference>
<dbReference type="CDD" id="cd07011">
    <property type="entry name" value="cupin_PMI_type_I_N"/>
    <property type="match status" value="1"/>
</dbReference>
<comment type="similarity">
    <text evidence="2">Belongs to the mannose-6-phosphate isomerase type 1 family.</text>
</comment>
<dbReference type="Pfam" id="PF20511">
    <property type="entry name" value="PMI_typeI_cat"/>
    <property type="match status" value="1"/>
</dbReference>
<keyword evidence="5 8" id="KW-0862">Zinc</keyword>
<feature type="binding site" evidence="8">
    <location>
        <position position="82"/>
    </location>
    <ligand>
        <name>Zn(2+)</name>
        <dbReference type="ChEBI" id="CHEBI:29105"/>
    </ligand>
</feature>
<sequence length="396" mass="42484">MYRLRNGVQNYPWGSSDAIPRFLGERPDGTRVAEVWIGTHALQPSTALTGDGSSKPLSDLTGDLPFMLKVLAADQPLSLQVHPSKAQAEAGYAEEERAGVPLHAPHRVYKDANHKPEMVYALSTFDSLIGFRPTAEILRVLSPLETPLTKRIVDDLRADPGFAGIVRRVEWLLSQEVTPAEVGEVVGACRALGRMGLDIKRAYSTAVEVAGHYPDDIGVIISLMLNRMTLQPGEAAFLGAGIIHAHLKGLCLEVMASSDNVLRAGLTKKHIDRDGLISCLGETGMARLARVSPEFVLAETEVFSPAGVEFALAITQVSNADPDGVAVVDAQQSILICTGGEVEVRCARGERVSLGRGDSVFLGPDDRDCVIVGLGEVAQAYEPAQRALHSRLVDVV</sequence>
<evidence type="ECO:0000256" key="2">
    <source>
        <dbReference type="ARBA" id="ARBA00010772"/>
    </source>
</evidence>
<dbReference type="NCBIfam" id="TIGR00218">
    <property type="entry name" value="manA"/>
    <property type="match status" value="1"/>
</dbReference>
<dbReference type="InterPro" id="IPR001250">
    <property type="entry name" value="Man6P_Isoase-1"/>
</dbReference>
<dbReference type="InterPro" id="IPR018050">
    <property type="entry name" value="Pmannose_isomerase-type1_CS"/>
</dbReference>
<keyword evidence="11" id="KW-1185">Reference proteome</keyword>
<dbReference type="STRING" id="1045774.SAMN05421872_116110"/>
<dbReference type="Gene3D" id="1.10.441.10">
    <property type="entry name" value="Phosphomannose Isomerase, domain 2"/>
    <property type="match status" value="1"/>
</dbReference>
<proteinExistence type="inferred from homology"/>
<dbReference type="EMBL" id="FMZM01000016">
    <property type="protein sequence ID" value="SDE19336.1"/>
    <property type="molecule type" value="Genomic_DNA"/>
</dbReference>
<dbReference type="GO" id="GO:0009298">
    <property type="term" value="P:GDP-mannose biosynthetic process"/>
    <property type="evidence" value="ECO:0007669"/>
    <property type="project" value="InterPro"/>
</dbReference>
<feature type="active site" evidence="7">
    <location>
        <position position="263"/>
    </location>
</feature>
<keyword evidence="4 8" id="KW-0479">Metal-binding</keyword>
<protein>
    <recommendedName>
        <fullName evidence="3">mannose-6-phosphate isomerase</fullName>
        <ecNumber evidence="3">5.3.1.8</ecNumber>
    </recommendedName>
</protein>
<dbReference type="SUPFAM" id="SSF51182">
    <property type="entry name" value="RmlC-like cupins"/>
    <property type="match status" value="1"/>
</dbReference>
<evidence type="ECO:0000256" key="7">
    <source>
        <dbReference type="PIRSR" id="PIRSR001480-1"/>
    </source>
</evidence>
<evidence type="ECO:0000313" key="11">
    <source>
        <dbReference type="Proteomes" id="UP000199034"/>
    </source>
</evidence>
<dbReference type="InterPro" id="IPR016305">
    <property type="entry name" value="Mannose-6-P_Isomerase"/>
</dbReference>
<evidence type="ECO:0000256" key="4">
    <source>
        <dbReference type="ARBA" id="ARBA00022723"/>
    </source>
</evidence>
<dbReference type="GO" id="GO:0008270">
    <property type="term" value="F:zinc ion binding"/>
    <property type="evidence" value="ECO:0007669"/>
    <property type="project" value="InterPro"/>
</dbReference>
<evidence type="ECO:0000256" key="3">
    <source>
        <dbReference type="ARBA" id="ARBA00011956"/>
    </source>
</evidence>
<dbReference type="PIRSF" id="PIRSF001480">
    <property type="entry name" value="Mannose-6-phosphate_isomerase"/>
    <property type="match status" value="1"/>
</dbReference>
<dbReference type="PROSITE" id="PS00965">
    <property type="entry name" value="PMI_I_1"/>
    <property type="match status" value="1"/>
</dbReference>
<evidence type="ECO:0000256" key="8">
    <source>
        <dbReference type="PIRSR" id="PIRSR001480-2"/>
    </source>
</evidence>
<dbReference type="InterPro" id="IPR011051">
    <property type="entry name" value="RmlC_Cupin_sf"/>
</dbReference>
<keyword evidence="6 10" id="KW-0413">Isomerase</keyword>
<dbReference type="PRINTS" id="PR00714">
    <property type="entry name" value="MAN6PISMRASE"/>
</dbReference>
<evidence type="ECO:0000259" key="9">
    <source>
        <dbReference type="Pfam" id="PF20511"/>
    </source>
</evidence>
<accession>A0A1G7AZD1</accession>
<feature type="binding site" evidence="8">
    <location>
        <position position="117"/>
    </location>
    <ligand>
        <name>Zn(2+)</name>
        <dbReference type="ChEBI" id="CHEBI:29105"/>
    </ligand>
</feature>
<dbReference type="GO" id="GO:0005829">
    <property type="term" value="C:cytosol"/>
    <property type="evidence" value="ECO:0007669"/>
    <property type="project" value="TreeGrafter"/>
</dbReference>
<evidence type="ECO:0000256" key="5">
    <source>
        <dbReference type="ARBA" id="ARBA00022833"/>
    </source>
</evidence>
<feature type="domain" description="Phosphomannose isomerase type I catalytic" evidence="9">
    <location>
        <begin position="1"/>
        <end position="133"/>
    </location>
</feature>
<dbReference type="InterPro" id="IPR014710">
    <property type="entry name" value="RmlC-like_jellyroll"/>
</dbReference>
<dbReference type="EC" id="5.3.1.8" evidence="3"/>
<dbReference type="Gene3D" id="2.60.120.10">
    <property type="entry name" value="Jelly Rolls"/>
    <property type="match status" value="2"/>
</dbReference>
<dbReference type="PANTHER" id="PTHR10309:SF0">
    <property type="entry name" value="MANNOSE-6-PHOSPHATE ISOMERASE"/>
    <property type="match status" value="1"/>
</dbReference>
<dbReference type="GO" id="GO:0004476">
    <property type="term" value="F:mannose-6-phosphate isomerase activity"/>
    <property type="evidence" value="ECO:0007669"/>
    <property type="project" value="UniProtKB-EC"/>
</dbReference>
<organism evidence="10 11">
    <name type="scientific">Nocardioides lianchengensis</name>
    <dbReference type="NCBI Taxonomy" id="1045774"/>
    <lineage>
        <taxon>Bacteria</taxon>
        <taxon>Bacillati</taxon>
        <taxon>Actinomycetota</taxon>
        <taxon>Actinomycetes</taxon>
        <taxon>Propionibacteriales</taxon>
        <taxon>Nocardioidaceae</taxon>
        <taxon>Nocardioides</taxon>
    </lineage>
</organism>
<dbReference type="RefSeq" id="WP_090860728.1">
    <property type="nucleotide sequence ID" value="NZ_FMZM01000016.1"/>
</dbReference>
<evidence type="ECO:0000256" key="1">
    <source>
        <dbReference type="ARBA" id="ARBA00000757"/>
    </source>
</evidence>
<feature type="binding site" evidence="8">
    <location>
        <position position="244"/>
    </location>
    <ligand>
        <name>Zn(2+)</name>
        <dbReference type="ChEBI" id="CHEBI:29105"/>
    </ligand>
</feature>
<comment type="catalytic activity">
    <reaction evidence="1">
        <text>D-mannose 6-phosphate = D-fructose 6-phosphate</text>
        <dbReference type="Rhea" id="RHEA:12356"/>
        <dbReference type="ChEBI" id="CHEBI:58735"/>
        <dbReference type="ChEBI" id="CHEBI:61527"/>
        <dbReference type="EC" id="5.3.1.8"/>
    </reaction>
</comment>
<dbReference type="InterPro" id="IPR046457">
    <property type="entry name" value="PMI_typeI_cat"/>
</dbReference>
<evidence type="ECO:0000313" key="10">
    <source>
        <dbReference type="EMBL" id="SDE19336.1"/>
    </source>
</evidence>
<gene>
    <name evidence="10" type="ORF">SAMN05421872_116110</name>
</gene>
<reference evidence="11" key="1">
    <citation type="submission" date="2016-10" db="EMBL/GenBank/DDBJ databases">
        <authorList>
            <person name="Varghese N."/>
            <person name="Submissions S."/>
        </authorList>
    </citation>
    <scope>NUCLEOTIDE SEQUENCE [LARGE SCALE GENOMIC DNA]</scope>
    <source>
        <strain evidence="11">CGMCC 4.6858</strain>
    </source>
</reference>
<feature type="binding site" evidence="8">
    <location>
        <position position="80"/>
    </location>
    <ligand>
        <name>Zn(2+)</name>
        <dbReference type="ChEBI" id="CHEBI:29105"/>
    </ligand>
</feature>
<evidence type="ECO:0000256" key="6">
    <source>
        <dbReference type="ARBA" id="ARBA00023235"/>
    </source>
</evidence>
<dbReference type="OrthoDB" id="9792649at2"/>
<dbReference type="AlphaFoldDB" id="A0A1G7AZD1"/>
<dbReference type="GO" id="GO:0005975">
    <property type="term" value="P:carbohydrate metabolic process"/>
    <property type="evidence" value="ECO:0007669"/>
    <property type="project" value="InterPro"/>
</dbReference>
<name>A0A1G7AZD1_9ACTN</name>